<dbReference type="Proteomes" id="UP001157017">
    <property type="component" value="Unassembled WGS sequence"/>
</dbReference>
<dbReference type="InterPro" id="IPR002563">
    <property type="entry name" value="Flavin_Rdtase-like_dom"/>
</dbReference>
<dbReference type="EMBL" id="BSUZ01000001">
    <property type="protein sequence ID" value="GMA86047.1"/>
    <property type="molecule type" value="Genomic_DNA"/>
</dbReference>
<reference evidence="3" key="1">
    <citation type="journal article" date="2019" name="Int. J. Syst. Evol. Microbiol.">
        <title>The Global Catalogue of Microorganisms (GCM) 10K type strain sequencing project: providing services to taxonomists for standard genome sequencing and annotation.</title>
        <authorList>
            <consortium name="The Broad Institute Genomics Platform"/>
            <consortium name="The Broad Institute Genome Sequencing Center for Infectious Disease"/>
            <person name="Wu L."/>
            <person name="Ma J."/>
        </authorList>
    </citation>
    <scope>NUCLEOTIDE SEQUENCE [LARGE SCALE GENOMIC DNA]</scope>
    <source>
        <strain evidence="3">NBRC 108730</strain>
    </source>
</reference>
<name>A0ABQ6JE41_9ACTN</name>
<protein>
    <recommendedName>
        <fullName evidence="1">Flavin reductase like domain-containing protein</fullName>
    </recommendedName>
</protein>
<evidence type="ECO:0000313" key="3">
    <source>
        <dbReference type="Proteomes" id="UP001157017"/>
    </source>
</evidence>
<accession>A0ABQ6JE41</accession>
<gene>
    <name evidence="2" type="ORF">GCM10025868_12970</name>
</gene>
<dbReference type="Pfam" id="PF01613">
    <property type="entry name" value="Flavin_Reduct"/>
    <property type="match status" value="1"/>
</dbReference>
<dbReference type="SUPFAM" id="SSF50475">
    <property type="entry name" value="FMN-binding split barrel"/>
    <property type="match status" value="1"/>
</dbReference>
<evidence type="ECO:0000313" key="2">
    <source>
        <dbReference type="EMBL" id="GMA86047.1"/>
    </source>
</evidence>
<keyword evidence="3" id="KW-1185">Reference proteome</keyword>
<evidence type="ECO:0000259" key="1">
    <source>
        <dbReference type="Pfam" id="PF01613"/>
    </source>
</evidence>
<dbReference type="InterPro" id="IPR012349">
    <property type="entry name" value="Split_barrel_FMN-bd"/>
</dbReference>
<organism evidence="2 3">
    <name type="scientific">Angustibacter aerolatus</name>
    <dbReference type="NCBI Taxonomy" id="1162965"/>
    <lineage>
        <taxon>Bacteria</taxon>
        <taxon>Bacillati</taxon>
        <taxon>Actinomycetota</taxon>
        <taxon>Actinomycetes</taxon>
        <taxon>Kineosporiales</taxon>
        <taxon>Kineosporiaceae</taxon>
    </lineage>
</organism>
<sequence>MSQWLATRGRPLHGRLDRVPHRRGAVTGVALLTDSVATLEVRTTALHAAGDHSIVVGEVVSVGLPDEPGPPLVYHRGGYTHLA</sequence>
<proteinExistence type="predicted"/>
<dbReference type="Gene3D" id="2.30.110.10">
    <property type="entry name" value="Electron Transport, Fmn-binding Protein, Chain A"/>
    <property type="match status" value="1"/>
</dbReference>
<comment type="caution">
    <text evidence="2">The sequence shown here is derived from an EMBL/GenBank/DDBJ whole genome shotgun (WGS) entry which is preliminary data.</text>
</comment>
<feature type="domain" description="Flavin reductase like" evidence="1">
    <location>
        <begin position="6"/>
        <end position="82"/>
    </location>
</feature>